<dbReference type="GO" id="GO:0003989">
    <property type="term" value="F:acetyl-CoA carboxylase activity"/>
    <property type="evidence" value="ECO:0007669"/>
    <property type="project" value="InterPro"/>
</dbReference>
<sequence length="100" mass="10727">MWALGDKVASTIVAQTLEIPTLPWSGSGLVAQWSEEDQNQQQAISIPLETYAQGCVKDVEEGLEVATRIGYPLMIKAAEGGGGKGIRKVEAAEEFSACFR</sequence>
<dbReference type="FunFam" id="3.30.1490.20:FF:000003">
    <property type="entry name" value="acetyl-CoA carboxylase isoform X1"/>
    <property type="match status" value="1"/>
</dbReference>
<evidence type="ECO:0000256" key="3">
    <source>
        <dbReference type="ARBA" id="ARBA00022741"/>
    </source>
</evidence>
<dbReference type="FunFam" id="3.90.1770.10:FF:000001">
    <property type="entry name" value="acetyl-CoA carboxylase 1"/>
    <property type="match status" value="1"/>
</dbReference>
<dbReference type="Pfam" id="PF02786">
    <property type="entry name" value="CPSase_L_D2"/>
    <property type="match status" value="1"/>
</dbReference>
<feature type="domain" description="ATP-grasp" evidence="7">
    <location>
        <begin position="40"/>
        <end position="94"/>
    </location>
</feature>
<organism evidence="8 9">
    <name type="scientific">Emberiza fucata</name>
    <dbReference type="NCBI Taxonomy" id="337179"/>
    <lineage>
        <taxon>Eukaryota</taxon>
        <taxon>Metazoa</taxon>
        <taxon>Chordata</taxon>
        <taxon>Craniata</taxon>
        <taxon>Vertebrata</taxon>
        <taxon>Euteleostomi</taxon>
        <taxon>Archelosauria</taxon>
        <taxon>Archosauria</taxon>
        <taxon>Dinosauria</taxon>
        <taxon>Saurischia</taxon>
        <taxon>Theropoda</taxon>
        <taxon>Coelurosauria</taxon>
        <taxon>Aves</taxon>
        <taxon>Neognathae</taxon>
        <taxon>Neoaves</taxon>
        <taxon>Telluraves</taxon>
        <taxon>Australaves</taxon>
        <taxon>Passeriformes</taxon>
        <taxon>Passeroidea</taxon>
        <taxon>Fringillidae</taxon>
        <taxon>Emberizinae</taxon>
        <taxon>Emberizini</taxon>
        <taxon>Emberiza</taxon>
    </lineage>
</organism>
<evidence type="ECO:0000256" key="6">
    <source>
        <dbReference type="PROSITE-ProRule" id="PRU00409"/>
    </source>
</evidence>
<feature type="non-terminal residue" evidence="8">
    <location>
        <position position="1"/>
    </location>
</feature>
<evidence type="ECO:0000259" key="7">
    <source>
        <dbReference type="PROSITE" id="PS50975"/>
    </source>
</evidence>
<dbReference type="GO" id="GO:0005524">
    <property type="term" value="F:ATP binding"/>
    <property type="evidence" value="ECO:0007669"/>
    <property type="project" value="UniProtKB-UniRule"/>
</dbReference>
<dbReference type="PANTHER" id="PTHR45728">
    <property type="entry name" value="ACETYL-COA CARBOXYLASE, ISOFORM A"/>
    <property type="match status" value="1"/>
</dbReference>
<dbReference type="EMBL" id="VYZJ01000783">
    <property type="protein sequence ID" value="NWR22005.1"/>
    <property type="molecule type" value="Genomic_DNA"/>
</dbReference>
<dbReference type="GO" id="GO:0006633">
    <property type="term" value="P:fatty acid biosynthetic process"/>
    <property type="evidence" value="ECO:0007669"/>
    <property type="project" value="TreeGrafter"/>
</dbReference>
<comment type="caution">
    <text evidence="8">The sequence shown here is derived from an EMBL/GenBank/DDBJ whole genome shotgun (WGS) entry which is preliminary data.</text>
</comment>
<dbReference type="InterPro" id="IPR011761">
    <property type="entry name" value="ATP-grasp"/>
</dbReference>
<gene>
    <name evidence="8" type="primary">Acacb_0</name>
    <name evidence="8" type="ORF">EMBFUC_R01865</name>
</gene>
<keyword evidence="3 6" id="KW-0547">Nucleotide-binding</keyword>
<reference evidence="8 9" key="1">
    <citation type="submission" date="2019-09" db="EMBL/GenBank/DDBJ databases">
        <title>Bird 10,000 Genomes (B10K) Project - Family phase.</title>
        <authorList>
            <person name="Zhang G."/>
        </authorList>
    </citation>
    <scope>NUCLEOTIDE SEQUENCE [LARGE SCALE GENOMIC DNA]</scope>
    <source>
        <strain evidence="8">B10K-DU-015-11</strain>
        <tissue evidence="8">Mixed tissue sample</tissue>
    </source>
</reference>
<dbReference type="Gene3D" id="3.30.1490.20">
    <property type="entry name" value="ATP-grasp fold, A domain"/>
    <property type="match status" value="1"/>
</dbReference>
<dbReference type="PANTHER" id="PTHR45728:SF1">
    <property type="entry name" value="ACETYL-COA CARBOXYLASE 2"/>
    <property type="match status" value="1"/>
</dbReference>
<keyword evidence="9" id="KW-1185">Reference proteome</keyword>
<comment type="cofactor">
    <cofactor evidence="1">
        <name>biotin</name>
        <dbReference type="ChEBI" id="CHEBI:57586"/>
    </cofactor>
</comment>
<dbReference type="InterPro" id="IPR013815">
    <property type="entry name" value="ATP_grasp_subdomain_1"/>
</dbReference>
<protein>
    <submittedName>
        <fullName evidence="8">ACACB carboxylase</fullName>
    </submittedName>
</protein>
<evidence type="ECO:0000313" key="8">
    <source>
        <dbReference type="EMBL" id="NWR22005.1"/>
    </source>
</evidence>
<evidence type="ECO:0000313" key="9">
    <source>
        <dbReference type="Proteomes" id="UP000580681"/>
    </source>
</evidence>
<dbReference type="SUPFAM" id="SSF56059">
    <property type="entry name" value="Glutathione synthetase ATP-binding domain-like"/>
    <property type="match status" value="1"/>
</dbReference>
<dbReference type="AlphaFoldDB" id="A0A7K4VHW4"/>
<keyword evidence="5" id="KW-0092">Biotin</keyword>
<dbReference type="PROSITE" id="PS50975">
    <property type="entry name" value="ATP_GRASP"/>
    <property type="match status" value="1"/>
</dbReference>
<evidence type="ECO:0000256" key="4">
    <source>
        <dbReference type="ARBA" id="ARBA00022840"/>
    </source>
</evidence>
<feature type="non-terminal residue" evidence="8">
    <location>
        <position position="100"/>
    </location>
</feature>
<dbReference type="GO" id="GO:0046872">
    <property type="term" value="F:metal ion binding"/>
    <property type="evidence" value="ECO:0007669"/>
    <property type="project" value="InterPro"/>
</dbReference>
<dbReference type="GO" id="GO:0005739">
    <property type="term" value="C:mitochondrion"/>
    <property type="evidence" value="ECO:0007669"/>
    <property type="project" value="TreeGrafter"/>
</dbReference>
<evidence type="ECO:0000256" key="5">
    <source>
        <dbReference type="ARBA" id="ARBA00023267"/>
    </source>
</evidence>
<proteinExistence type="predicted"/>
<evidence type="ECO:0000256" key="2">
    <source>
        <dbReference type="ARBA" id="ARBA00022598"/>
    </source>
</evidence>
<dbReference type="Proteomes" id="UP000580681">
    <property type="component" value="Unassembled WGS sequence"/>
</dbReference>
<keyword evidence="4 6" id="KW-0067">ATP-binding</keyword>
<accession>A0A7K4VHW4</accession>
<dbReference type="InterPro" id="IPR005479">
    <property type="entry name" value="CPAse_ATP-bd"/>
</dbReference>
<evidence type="ECO:0000256" key="1">
    <source>
        <dbReference type="ARBA" id="ARBA00001953"/>
    </source>
</evidence>
<name>A0A7K4VHW4_9EMBE</name>
<dbReference type="Gene3D" id="3.90.1770.10">
    <property type="entry name" value="PreATP-grasp domain"/>
    <property type="match status" value="1"/>
</dbReference>
<dbReference type="PROSITE" id="PS00866">
    <property type="entry name" value="CPSASE_1"/>
    <property type="match status" value="1"/>
</dbReference>
<keyword evidence="2" id="KW-0436">Ligase</keyword>
<dbReference type="InterPro" id="IPR049076">
    <property type="entry name" value="ACCA"/>
</dbReference>